<dbReference type="Proteomes" id="UP000218165">
    <property type="component" value="Chromosome"/>
</dbReference>
<dbReference type="EMBL" id="CP023563">
    <property type="protein sequence ID" value="ATG52556.1"/>
    <property type="molecule type" value="Genomic_DNA"/>
</dbReference>
<sequence length="182" mass="20628">MVIAVDPRSRLLHLLYDHSALRLENTRGLPPLISEPPIIAASEPVHPSGKSWQDEWEQSWDATRQWYRTRTRDTPPESPPRHRIRDDAGREVLDDDERSRWFDEVAPVDLTAARTSPEHVCLDALVPAWRTGLETILVLPYRGEHAERLSLGTLLVSPATRRSPSAFRKALTAPPPTGALRR</sequence>
<evidence type="ECO:0000256" key="1">
    <source>
        <dbReference type="SAM" id="MobiDB-lite"/>
    </source>
</evidence>
<reference evidence="3" key="1">
    <citation type="submission" date="2017-09" db="EMBL/GenBank/DDBJ databases">
        <title>Brachybacterium sp. VM2412.</title>
        <authorList>
            <person name="Tak E.J."/>
            <person name="Bae J.-W."/>
        </authorList>
    </citation>
    <scope>NUCLEOTIDE SEQUENCE [LARGE SCALE GENOMIC DNA]</scope>
    <source>
        <strain evidence="3">VM2412</strain>
    </source>
</reference>
<gene>
    <name evidence="2" type="ORF">CFK38_14275</name>
</gene>
<evidence type="ECO:0000313" key="2">
    <source>
        <dbReference type="EMBL" id="ATG52556.1"/>
    </source>
</evidence>
<proteinExistence type="predicted"/>
<name>A0A291GRE8_9MICO</name>
<organism evidence="2 3">
    <name type="scientific">Brachybacterium vulturis</name>
    <dbReference type="NCBI Taxonomy" id="2017484"/>
    <lineage>
        <taxon>Bacteria</taxon>
        <taxon>Bacillati</taxon>
        <taxon>Actinomycetota</taxon>
        <taxon>Actinomycetes</taxon>
        <taxon>Micrococcales</taxon>
        <taxon>Dermabacteraceae</taxon>
        <taxon>Brachybacterium</taxon>
    </lineage>
</organism>
<feature type="region of interest" description="Disordered" evidence="1">
    <location>
        <begin position="69"/>
        <end position="88"/>
    </location>
</feature>
<accession>A0A291GRE8</accession>
<dbReference type="AlphaFoldDB" id="A0A291GRE8"/>
<protein>
    <submittedName>
        <fullName evidence="2">Uncharacterized protein</fullName>
    </submittedName>
</protein>
<dbReference type="KEGG" id="brz:CFK38_14275"/>
<evidence type="ECO:0000313" key="3">
    <source>
        <dbReference type="Proteomes" id="UP000218165"/>
    </source>
</evidence>
<dbReference type="OrthoDB" id="4933261at2"/>
<keyword evidence="3" id="KW-1185">Reference proteome</keyword>
<dbReference type="RefSeq" id="WP_096803667.1">
    <property type="nucleotide sequence ID" value="NZ_CP023563.1"/>
</dbReference>